<keyword evidence="3 4" id="KW-0418">Kinase</keyword>
<evidence type="ECO:0000256" key="4">
    <source>
        <dbReference type="RuleBase" id="RU363090"/>
    </source>
</evidence>
<dbReference type="GO" id="GO:0005634">
    <property type="term" value="C:nucleus"/>
    <property type="evidence" value="ECO:0007669"/>
    <property type="project" value="TreeGrafter"/>
</dbReference>
<dbReference type="GO" id="GO:0005737">
    <property type="term" value="C:cytoplasm"/>
    <property type="evidence" value="ECO:0007669"/>
    <property type="project" value="TreeGrafter"/>
</dbReference>
<evidence type="ECO:0000313" key="5">
    <source>
        <dbReference type="EMBL" id="KAK4463188.1"/>
    </source>
</evidence>
<reference evidence="5" key="1">
    <citation type="journal article" date="2023" name="Mol. Phylogenet. Evol.">
        <title>Genome-scale phylogeny and comparative genomics of the fungal order Sordariales.</title>
        <authorList>
            <person name="Hensen N."/>
            <person name="Bonometti L."/>
            <person name="Westerberg I."/>
            <person name="Brannstrom I.O."/>
            <person name="Guillou S."/>
            <person name="Cros-Aarteil S."/>
            <person name="Calhoun S."/>
            <person name="Haridas S."/>
            <person name="Kuo A."/>
            <person name="Mondo S."/>
            <person name="Pangilinan J."/>
            <person name="Riley R."/>
            <person name="LaButti K."/>
            <person name="Andreopoulos B."/>
            <person name="Lipzen A."/>
            <person name="Chen C."/>
            <person name="Yan M."/>
            <person name="Daum C."/>
            <person name="Ng V."/>
            <person name="Clum A."/>
            <person name="Steindorff A."/>
            <person name="Ohm R.A."/>
            <person name="Martin F."/>
            <person name="Silar P."/>
            <person name="Natvig D.O."/>
            <person name="Lalanne C."/>
            <person name="Gautier V."/>
            <person name="Ament-Velasquez S.L."/>
            <person name="Kruys A."/>
            <person name="Hutchinson M.I."/>
            <person name="Powell A.J."/>
            <person name="Barry K."/>
            <person name="Miller A.N."/>
            <person name="Grigoriev I.V."/>
            <person name="Debuchy R."/>
            <person name="Gladieux P."/>
            <person name="Hiltunen Thoren M."/>
            <person name="Johannesson H."/>
        </authorList>
    </citation>
    <scope>NUCLEOTIDE SEQUENCE</scope>
    <source>
        <strain evidence="5">PSN324</strain>
    </source>
</reference>
<evidence type="ECO:0000256" key="1">
    <source>
        <dbReference type="ARBA" id="ARBA00007374"/>
    </source>
</evidence>
<keyword evidence="2 4" id="KW-0808">Transferase</keyword>
<dbReference type="AlphaFoldDB" id="A0AAV9HQL3"/>
<evidence type="ECO:0000256" key="3">
    <source>
        <dbReference type="ARBA" id="ARBA00022777"/>
    </source>
</evidence>
<dbReference type="GO" id="GO:0046854">
    <property type="term" value="P:phosphatidylinositol phosphate biosynthetic process"/>
    <property type="evidence" value="ECO:0007669"/>
    <property type="project" value="TreeGrafter"/>
</dbReference>
<dbReference type="GO" id="GO:0032958">
    <property type="term" value="P:inositol phosphate biosynthetic process"/>
    <property type="evidence" value="ECO:0007669"/>
    <property type="project" value="InterPro"/>
</dbReference>
<comment type="caution">
    <text evidence="5">The sequence shown here is derived from an EMBL/GenBank/DDBJ whole genome shotgun (WGS) entry which is preliminary data.</text>
</comment>
<dbReference type="GO" id="GO:0008440">
    <property type="term" value="F:inositol-1,4,5-trisphosphate 3-kinase activity"/>
    <property type="evidence" value="ECO:0007669"/>
    <property type="project" value="TreeGrafter"/>
</dbReference>
<dbReference type="GO" id="GO:0000824">
    <property type="term" value="F:inositol-1,4,5,6-tetrakisphosphate 3-kinase activity"/>
    <property type="evidence" value="ECO:0007669"/>
    <property type="project" value="TreeGrafter"/>
</dbReference>
<dbReference type="EC" id="2.7.-.-" evidence="4"/>
<organism evidence="5 6">
    <name type="scientific">Cladorrhinum samala</name>
    <dbReference type="NCBI Taxonomy" id="585594"/>
    <lineage>
        <taxon>Eukaryota</taxon>
        <taxon>Fungi</taxon>
        <taxon>Dikarya</taxon>
        <taxon>Ascomycota</taxon>
        <taxon>Pezizomycotina</taxon>
        <taxon>Sordariomycetes</taxon>
        <taxon>Sordariomycetidae</taxon>
        <taxon>Sordariales</taxon>
        <taxon>Podosporaceae</taxon>
        <taxon>Cladorrhinum</taxon>
    </lineage>
</organism>
<protein>
    <recommendedName>
        <fullName evidence="4">Kinase</fullName>
        <ecNumber evidence="4">2.7.-.-</ecNumber>
    </recommendedName>
</protein>
<comment type="similarity">
    <text evidence="1 4">Belongs to the inositol phosphokinase (IPK) family.</text>
</comment>
<dbReference type="InterPro" id="IPR005522">
    <property type="entry name" value="IPK"/>
</dbReference>
<dbReference type="SUPFAM" id="SSF56104">
    <property type="entry name" value="SAICAR synthase-like"/>
    <property type="match status" value="1"/>
</dbReference>
<dbReference type="Proteomes" id="UP001321749">
    <property type="component" value="Unassembled WGS sequence"/>
</dbReference>
<reference evidence="5" key="2">
    <citation type="submission" date="2023-06" db="EMBL/GenBank/DDBJ databases">
        <authorList>
            <consortium name="Lawrence Berkeley National Laboratory"/>
            <person name="Mondo S.J."/>
            <person name="Hensen N."/>
            <person name="Bonometti L."/>
            <person name="Westerberg I."/>
            <person name="Brannstrom I.O."/>
            <person name="Guillou S."/>
            <person name="Cros-Aarteil S."/>
            <person name="Calhoun S."/>
            <person name="Haridas S."/>
            <person name="Kuo A."/>
            <person name="Pangilinan J."/>
            <person name="Riley R."/>
            <person name="Labutti K."/>
            <person name="Andreopoulos B."/>
            <person name="Lipzen A."/>
            <person name="Chen C."/>
            <person name="Yanf M."/>
            <person name="Daum C."/>
            <person name="Ng V."/>
            <person name="Clum A."/>
            <person name="Steindorff A."/>
            <person name="Ohm R."/>
            <person name="Martin F."/>
            <person name="Silar P."/>
            <person name="Natvig D."/>
            <person name="Lalanne C."/>
            <person name="Gautier V."/>
            <person name="Ament-Velasquez S.L."/>
            <person name="Kruys A."/>
            <person name="Hutchinson M.I."/>
            <person name="Powell A.J."/>
            <person name="Barry K."/>
            <person name="Miller A.N."/>
            <person name="Grigoriev I.V."/>
            <person name="Debuchy R."/>
            <person name="Gladieux P."/>
            <person name="Thoren M.H."/>
            <person name="Johannesson H."/>
        </authorList>
    </citation>
    <scope>NUCLEOTIDE SEQUENCE</scope>
    <source>
        <strain evidence="5">PSN324</strain>
    </source>
</reference>
<name>A0AAV9HQL3_9PEZI</name>
<proteinExistence type="inferred from homology"/>
<dbReference type="EMBL" id="MU864962">
    <property type="protein sequence ID" value="KAK4463188.1"/>
    <property type="molecule type" value="Genomic_DNA"/>
</dbReference>
<dbReference type="Gene3D" id="3.30.470.160">
    <property type="entry name" value="Inositol polyphosphate kinase"/>
    <property type="match status" value="1"/>
</dbReference>
<accession>A0AAV9HQL3</accession>
<keyword evidence="6" id="KW-1185">Reference proteome</keyword>
<evidence type="ECO:0000313" key="6">
    <source>
        <dbReference type="Proteomes" id="UP001321749"/>
    </source>
</evidence>
<dbReference type="PANTHER" id="PTHR12400:SF103">
    <property type="entry name" value="INOSITOL POLYPHOSPHATE MULTIKINASE"/>
    <property type="match status" value="1"/>
</dbReference>
<dbReference type="PANTHER" id="PTHR12400">
    <property type="entry name" value="INOSITOL POLYPHOSPHATE KINASE"/>
    <property type="match status" value="1"/>
</dbReference>
<sequence>MPTGTNSLRGYTTANVVRCAKFHEAEKVRACNQLSERELAVGTGDCGQRWDSEIPSGVRNHWIKLVIDIFLFGVTEAHARTDCGPIPTPPSLYKYQDCRPQPRHQVPSSANISTFTRPKASTLENTVDKMISTRELPNHADLKPYNHAVAGHDGTLCDPEGELFIKPCVQQEIDFYEKAFKDHPAFADLMPEYLGTLTLNEVTDHDPSAVTDQLPPSVVEHMSQHLKEEAIRMATEHAAKAAEPISPTKSRKIDTDKSVVLENAAYGFKHPNILDAKLGSRLWADDAAQSKKDRFDKITAETTNGTHGFRIAGMRCYRGSENPAELDPEGYKVYDKDYGRFTVNEHNISQELRKFIFNPRAGVDGDLGRAVAAAFLNDLRRVEQVLASSETRMYSASLLFTFEGDGSVLRANIEKQNEILSTPPKSKKATNGSQDWRSMQASRVDSGIVLDGDGEIIPHEAHKHTLLSDDDDDDDDYPPLPKIYSLKLIDFAHATWVPGQGPDENSLKGVRSLIKIFEELAK</sequence>
<gene>
    <name evidence="5" type="ORF">QBC42DRAFT_250731</name>
</gene>
<evidence type="ECO:0000256" key="2">
    <source>
        <dbReference type="ARBA" id="ARBA00022679"/>
    </source>
</evidence>
<dbReference type="InterPro" id="IPR038286">
    <property type="entry name" value="IPK_sf"/>
</dbReference>
<dbReference type="Pfam" id="PF03770">
    <property type="entry name" value="IPK"/>
    <property type="match status" value="1"/>
</dbReference>